<proteinExistence type="predicted"/>
<dbReference type="Proteomes" id="UP000233837">
    <property type="component" value="Unassembled WGS sequence"/>
</dbReference>
<organism evidence="1 2">
    <name type="scientific">Dendrobium catenatum</name>
    <dbReference type="NCBI Taxonomy" id="906689"/>
    <lineage>
        <taxon>Eukaryota</taxon>
        <taxon>Viridiplantae</taxon>
        <taxon>Streptophyta</taxon>
        <taxon>Embryophyta</taxon>
        <taxon>Tracheophyta</taxon>
        <taxon>Spermatophyta</taxon>
        <taxon>Magnoliopsida</taxon>
        <taxon>Liliopsida</taxon>
        <taxon>Asparagales</taxon>
        <taxon>Orchidaceae</taxon>
        <taxon>Epidendroideae</taxon>
        <taxon>Malaxideae</taxon>
        <taxon>Dendrobiinae</taxon>
        <taxon>Dendrobium</taxon>
    </lineage>
</organism>
<accession>A0A2I0XJT0</accession>
<dbReference type="AlphaFoldDB" id="A0A2I0XJT0"/>
<gene>
    <name evidence="1" type="ORF">MA16_Dca014583</name>
</gene>
<protein>
    <submittedName>
        <fullName evidence="1">Uncharacterized protein</fullName>
    </submittedName>
</protein>
<reference evidence="1 2" key="1">
    <citation type="journal article" date="2016" name="Sci. Rep.">
        <title>The Dendrobium catenatum Lindl. genome sequence provides insights into polysaccharide synthase, floral development and adaptive evolution.</title>
        <authorList>
            <person name="Zhang G.Q."/>
            <person name="Xu Q."/>
            <person name="Bian C."/>
            <person name="Tsai W.C."/>
            <person name="Yeh C.M."/>
            <person name="Liu K.W."/>
            <person name="Yoshida K."/>
            <person name="Zhang L.S."/>
            <person name="Chang S.B."/>
            <person name="Chen F."/>
            <person name="Shi Y."/>
            <person name="Su Y.Y."/>
            <person name="Zhang Y.Q."/>
            <person name="Chen L.J."/>
            <person name="Yin Y."/>
            <person name="Lin M."/>
            <person name="Huang H."/>
            <person name="Deng H."/>
            <person name="Wang Z.W."/>
            <person name="Zhu S.L."/>
            <person name="Zhao X."/>
            <person name="Deng C."/>
            <person name="Niu S.C."/>
            <person name="Huang J."/>
            <person name="Wang M."/>
            <person name="Liu G.H."/>
            <person name="Yang H.J."/>
            <person name="Xiao X.J."/>
            <person name="Hsiao Y.Y."/>
            <person name="Wu W.L."/>
            <person name="Chen Y.Y."/>
            <person name="Mitsuda N."/>
            <person name="Ohme-Takagi M."/>
            <person name="Luo Y.B."/>
            <person name="Van de Peer Y."/>
            <person name="Liu Z.J."/>
        </authorList>
    </citation>
    <scope>NUCLEOTIDE SEQUENCE [LARGE SCALE GENOMIC DNA]</scope>
    <source>
        <tissue evidence="1">The whole plant</tissue>
    </source>
</reference>
<keyword evidence="2" id="KW-1185">Reference proteome</keyword>
<sequence length="50" mass="5643">MKPEPFGGKNAAAEEDREVYSSWFVKGKDYHNARYHAETIVIASKQALTT</sequence>
<evidence type="ECO:0000313" key="2">
    <source>
        <dbReference type="Proteomes" id="UP000233837"/>
    </source>
</evidence>
<reference evidence="1 2" key="2">
    <citation type="journal article" date="2017" name="Nature">
        <title>The Apostasia genome and the evolution of orchids.</title>
        <authorList>
            <person name="Zhang G.Q."/>
            <person name="Liu K.W."/>
            <person name="Li Z."/>
            <person name="Lohaus R."/>
            <person name="Hsiao Y.Y."/>
            <person name="Niu S.C."/>
            <person name="Wang J.Y."/>
            <person name="Lin Y.C."/>
            <person name="Xu Q."/>
            <person name="Chen L.J."/>
            <person name="Yoshida K."/>
            <person name="Fujiwara S."/>
            <person name="Wang Z.W."/>
            <person name="Zhang Y.Q."/>
            <person name="Mitsuda N."/>
            <person name="Wang M."/>
            <person name="Liu G.H."/>
            <person name="Pecoraro L."/>
            <person name="Huang H.X."/>
            <person name="Xiao X.J."/>
            <person name="Lin M."/>
            <person name="Wu X.Y."/>
            <person name="Wu W.L."/>
            <person name="Chen Y.Y."/>
            <person name="Chang S.B."/>
            <person name="Sakamoto S."/>
            <person name="Ohme-Takagi M."/>
            <person name="Yagi M."/>
            <person name="Zeng S.J."/>
            <person name="Shen C.Y."/>
            <person name="Yeh C.M."/>
            <person name="Luo Y.B."/>
            <person name="Tsai W.C."/>
            <person name="Van de Peer Y."/>
            <person name="Liu Z.J."/>
        </authorList>
    </citation>
    <scope>NUCLEOTIDE SEQUENCE [LARGE SCALE GENOMIC DNA]</scope>
    <source>
        <tissue evidence="1">The whole plant</tissue>
    </source>
</reference>
<name>A0A2I0XJT0_9ASPA</name>
<dbReference type="EMBL" id="KZ501821">
    <property type="protein sequence ID" value="PKU88149.1"/>
    <property type="molecule type" value="Genomic_DNA"/>
</dbReference>
<evidence type="ECO:0000313" key="1">
    <source>
        <dbReference type="EMBL" id="PKU88149.1"/>
    </source>
</evidence>